<dbReference type="PANTHER" id="PTHR30034:SF3">
    <property type="entry name" value="FLAGELLAR MOTOR SWITCH PROTEIN FLIM"/>
    <property type="match status" value="1"/>
</dbReference>
<comment type="subcellular location">
    <subcellularLocation>
        <location evidence="11">Cell inner membrane</location>
        <topology evidence="11">Peripheral membrane protein</topology>
    </subcellularLocation>
    <subcellularLocation>
        <location evidence="11">Bacterial flagellum basal body</location>
    </subcellularLocation>
</comment>
<keyword evidence="6 11" id="KW-0283">Flagellar rotation</keyword>
<evidence type="ECO:0000256" key="1">
    <source>
        <dbReference type="ARBA" id="ARBA00011049"/>
    </source>
</evidence>
<sequence>MSQDDLLSQEEIDALLKGVSGDDEPAGGSSPAAKDEQRIRPYDPATQHRVIRERLHALDFINERFARYFRNGLFNLIRRSADITVESVRYQSFSEFSRNTPVPTNLNIVSMKPLRGSALVVFPPNLVFMVVDNLFGGDGRFVTKSDGREFTNTEQRIIQRLLNLAIDAYQEAWKVVYPLEVSYLRSEVQSKFANITSSPNEIVVNTKFNIEVGNLSSGFQICMPYAMIEPLRDLLANPINDSNHDHDGTWSRRMAGEIRQSEVELIAEFARIPSRIAQVMGLKKGDVLPMEIPGTVTASVDGVPVMECEYGSQRQNRALRVLRLIDHGAMNNASSKDFIKGSTRRQAKEPTHD</sequence>
<dbReference type="PIRSF" id="PIRSF002888">
    <property type="entry name" value="FliM"/>
    <property type="match status" value="1"/>
</dbReference>
<dbReference type="SUPFAM" id="SSF101801">
    <property type="entry name" value="Surface presentation of antigens (SPOA)"/>
    <property type="match status" value="1"/>
</dbReference>
<dbReference type="RefSeq" id="WP_227389163.1">
    <property type="nucleotide sequence ID" value="NZ_JBHSCJ010000003.1"/>
</dbReference>
<dbReference type="Proteomes" id="UP001319882">
    <property type="component" value="Unassembled WGS sequence"/>
</dbReference>
<keyword evidence="14" id="KW-0966">Cell projection</keyword>
<dbReference type="SUPFAM" id="SSF103039">
    <property type="entry name" value="CheC-like"/>
    <property type="match status" value="1"/>
</dbReference>
<evidence type="ECO:0000313" key="14">
    <source>
        <dbReference type="EMBL" id="MCB8888515.1"/>
    </source>
</evidence>
<comment type="caution">
    <text evidence="14">The sequence shown here is derived from an EMBL/GenBank/DDBJ whole genome shotgun (WGS) entry which is preliminary data.</text>
</comment>
<dbReference type="NCBIfam" id="TIGR01397">
    <property type="entry name" value="fliM_switch"/>
    <property type="match status" value="1"/>
</dbReference>
<evidence type="ECO:0000256" key="6">
    <source>
        <dbReference type="ARBA" id="ARBA00022779"/>
    </source>
</evidence>
<proteinExistence type="inferred from homology"/>
<dbReference type="Pfam" id="PF01052">
    <property type="entry name" value="FliMN_C"/>
    <property type="match status" value="1"/>
</dbReference>
<feature type="region of interest" description="Disordered" evidence="12">
    <location>
        <begin position="17"/>
        <end position="45"/>
    </location>
</feature>
<comment type="similarity">
    <text evidence="1 11">Belongs to the FliM family.</text>
</comment>
<comment type="function">
    <text evidence="9 11">FliM is one of three proteins (FliG, FliN, FliM) that forms the rotor-mounted switch complex (C ring), located at the base of the basal body. This complex interacts with the CheY and CheZ chemotaxis proteins, in addition to contacting components of the motor that determine the direction of flagellar rotation.</text>
</comment>
<evidence type="ECO:0000313" key="15">
    <source>
        <dbReference type="Proteomes" id="UP001319882"/>
    </source>
</evidence>
<evidence type="ECO:0000256" key="9">
    <source>
        <dbReference type="ARBA" id="ARBA00025044"/>
    </source>
</evidence>
<feature type="region of interest" description="Disordered" evidence="12">
    <location>
        <begin position="333"/>
        <end position="353"/>
    </location>
</feature>
<evidence type="ECO:0000259" key="13">
    <source>
        <dbReference type="Pfam" id="PF01052"/>
    </source>
</evidence>
<feature type="domain" description="Flagellar motor switch protein FliN-like C-terminal" evidence="13">
    <location>
        <begin position="257"/>
        <end position="325"/>
    </location>
</feature>
<dbReference type="EMBL" id="WHVL01000001">
    <property type="protein sequence ID" value="MCB8888515.1"/>
    <property type="molecule type" value="Genomic_DNA"/>
</dbReference>
<evidence type="ECO:0000256" key="11">
    <source>
        <dbReference type="PIRNR" id="PIRNR002888"/>
    </source>
</evidence>
<dbReference type="Pfam" id="PF02154">
    <property type="entry name" value="FliM"/>
    <property type="match status" value="1"/>
</dbReference>
<name>A0ABS8DRM8_9GAMM</name>
<keyword evidence="8 11" id="KW-0975">Bacterial flagellum</keyword>
<evidence type="ECO:0000256" key="10">
    <source>
        <dbReference type="NCBIfam" id="TIGR01397"/>
    </source>
</evidence>
<keyword evidence="14" id="KW-0282">Flagellum</keyword>
<reference evidence="14 15" key="1">
    <citation type="journal article" date="2021" name="Sci. Rep.">
        <title>Genome analysis of a halophilic bacterium Halomonas malpeensis YU-PRIM-29(T) reveals its exopolysaccharide and pigment producing capabilities.</title>
        <authorList>
            <person name="Athmika"/>
            <person name="Ghate S.D."/>
            <person name="Arun A.B."/>
            <person name="Rao S.S."/>
            <person name="Kumar S.T.A."/>
            <person name="Kandiyil M.K."/>
            <person name="Saptami K."/>
            <person name="Rekha P.D."/>
        </authorList>
    </citation>
    <scope>NUCLEOTIDE SEQUENCE [LARGE SCALE GENOMIC DNA]</scope>
    <source>
        <strain evidence="15">prim 29</strain>
    </source>
</reference>
<keyword evidence="15" id="KW-1185">Reference proteome</keyword>
<dbReference type="PRINTS" id="PR00955">
    <property type="entry name" value="FLGMOTORFLIM"/>
</dbReference>
<keyword evidence="7 11" id="KW-0472">Membrane</keyword>
<accession>A0ABS8DRM8</accession>
<evidence type="ECO:0000256" key="12">
    <source>
        <dbReference type="SAM" id="MobiDB-lite"/>
    </source>
</evidence>
<dbReference type="CDD" id="cd17908">
    <property type="entry name" value="FliM"/>
    <property type="match status" value="1"/>
</dbReference>
<keyword evidence="3 11" id="KW-1003">Cell membrane</keyword>
<keyword evidence="5 11" id="KW-0997">Cell inner membrane</keyword>
<dbReference type="PANTHER" id="PTHR30034">
    <property type="entry name" value="FLAGELLAR MOTOR SWITCH PROTEIN FLIM"/>
    <property type="match status" value="1"/>
</dbReference>
<evidence type="ECO:0000256" key="4">
    <source>
        <dbReference type="ARBA" id="ARBA00022500"/>
    </source>
</evidence>
<dbReference type="InterPro" id="IPR001543">
    <property type="entry name" value="FliN-like_C"/>
</dbReference>
<evidence type="ECO:0000256" key="8">
    <source>
        <dbReference type="ARBA" id="ARBA00023143"/>
    </source>
</evidence>
<protein>
    <recommendedName>
        <fullName evidence="2 10">Flagellar motor switch protein FliM</fullName>
    </recommendedName>
</protein>
<gene>
    <name evidence="14" type="primary">fliM</name>
    <name evidence="14" type="ORF">GEV37_05160</name>
</gene>
<evidence type="ECO:0000256" key="7">
    <source>
        <dbReference type="ARBA" id="ARBA00023136"/>
    </source>
</evidence>
<organism evidence="14 15">
    <name type="scientific">Vreelandella malpeensis</name>
    <dbReference type="NCBI Taxonomy" id="1172368"/>
    <lineage>
        <taxon>Bacteria</taxon>
        <taxon>Pseudomonadati</taxon>
        <taxon>Pseudomonadota</taxon>
        <taxon>Gammaproteobacteria</taxon>
        <taxon>Oceanospirillales</taxon>
        <taxon>Halomonadaceae</taxon>
        <taxon>Vreelandella</taxon>
    </lineage>
</organism>
<evidence type="ECO:0000256" key="5">
    <source>
        <dbReference type="ARBA" id="ARBA00022519"/>
    </source>
</evidence>
<dbReference type="InterPro" id="IPR028976">
    <property type="entry name" value="CheC-like_sf"/>
</dbReference>
<evidence type="ECO:0000256" key="2">
    <source>
        <dbReference type="ARBA" id="ARBA00021898"/>
    </source>
</evidence>
<keyword evidence="4 11" id="KW-0145">Chemotaxis</keyword>
<evidence type="ECO:0000256" key="3">
    <source>
        <dbReference type="ARBA" id="ARBA00022475"/>
    </source>
</evidence>
<keyword evidence="14" id="KW-0969">Cilium</keyword>
<dbReference type="InterPro" id="IPR001689">
    <property type="entry name" value="Flag_FliM"/>
</dbReference>
<dbReference type="InterPro" id="IPR036429">
    <property type="entry name" value="SpoA-like_sf"/>
</dbReference>
<dbReference type="Gene3D" id="3.40.1550.10">
    <property type="entry name" value="CheC-like"/>
    <property type="match status" value="1"/>
</dbReference>